<protein>
    <recommendedName>
        <fullName evidence="4">XRE family transcriptional regulator</fullName>
    </recommendedName>
</protein>
<dbReference type="EMBL" id="JAUTWS010000185">
    <property type="protein sequence ID" value="MDO9714208.1"/>
    <property type="molecule type" value="Genomic_DNA"/>
</dbReference>
<feature type="compositionally biased region" description="Pro residues" evidence="1">
    <location>
        <begin position="20"/>
        <end position="30"/>
    </location>
</feature>
<dbReference type="RefSeq" id="WP_305109047.1">
    <property type="nucleotide sequence ID" value="NZ_JAUTWS010000185.1"/>
</dbReference>
<accession>A0ABT9EDA8</accession>
<keyword evidence="3" id="KW-1185">Reference proteome</keyword>
<evidence type="ECO:0000313" key="2">
    <source>
        <dbReference type="EMBL" id="MDO9714208.1"/>
    </source>
</evidence>
<comment type="caution">
    <text evidence="2">The sequence shown here is derived from an EMBL/GenBank/DDBJ whole genome shotgun (WGS) entry which is preliminary data.</text>
</comment>
<gene>
    <name evidence="2" type="ORF">Q7A36_38300</name>
</gene>
<organism evidence="2 3">
    <name type="scientific">Paracraurococcus lichenis</name>
    <dbReference type="NCBI Taxonomy" id="3064888"/>
    <lineage>
        <taxon>Bacteria</taxon>
        <taxon>Pseudomonadati</taxon>
        <taxon>Pseudomonadota</taxon>
        <taxon>Alphaproteobacteria</taxon>
        <taxon>Acetobacterales</taxon>
        <taxon>Roseomonadaceae</taxon>
        <taxon>Paracraurococcus</taxon>
    </lineage>
</organism>
<evidence type="ECO:0000313" key="3">
    <source>
        <dbReference type="Proteomes" id="UP001243009"/>
    </source>
</evidence>
<name>A0ABT9EDA8_9PROT</name>
<reference evidence="2 3" key="1">
    <citation type="submission" date="2023-08" db="EMBL/GenBank/DDBJ databases">
        <title>The draft genome sequence of Paracraurococcus sp. LOR1-02.</title>
        <authorList>
            <person name="Kingkaew E."/>
            <person name="Tanasupawat S."/>
        </authorList>
    </citation>
    <scope>NUCLEOTIDE SEQUENCE [LARGE SCALE GENOMIC DNA]</scope>
    <source>
        <strain evidence="2 3">LOR1-02</strain>
    </source>
</reference>
<proteinExistence type="predicted"/>
<dbReference type="Proteomes" id="UP001243009">
    <property type="component" value="Unassembled WGS sequence"/>
</dbReference>
<feature type="region of interest" description="Disordered" evidence="1">
    <location>
        <begin position="1"/>
        <end position="38"/>
    </location>
</feature>
<evidence type="ECO:0008006" key="4">
    <source>
        <dbReference type="Google" id="ProtNLM"/>
    </source>
</evidence>
<sequence length="111" mass="12037">MEMTPAVAALTCHGMSLPPDDSPPSVPPVKPKMSAAERRIRQEDRLKTIRLRLAIRRDLDERGAITPAEVGEALGMSAAEATSLLTRRQWRDGDVTLLEAVAARLGVRVPG</sequence>
<evidence type="ECO:0000256" key="1">
    <source>
        <dbReference type="SAM" id="MobiDB-lite"/>
    </source>
</evidence>